<keyword evidence="4" id="KW-0812">Transmembrane</keyword>
<keyword evidence="1" id="KW-0378">Hydrolase</keyword>
<feature type="compositionally biased region" description="Low complexity" evidence="3">
    <location>
        <begin position="259"/>
        <end position="268"/>
    </location>
</feature>
<dbReference type="InterPro" id="IPR036157">
    <property type="entry name" value="dUTPase-like_sf"/>
</dbReference>
<accession>A0ABQ1P6U9</accession>
<dbReference type="RefSeq" id="WP_188434326.1">
    <property type="nucleotide sequence ID" value="NZ_BMFF01000002.1"/>
</dbReference>
<dbReference type="PANTHER" id="PTHR42680">
    <property type="entry name" value="DCTP DEAMINASE"/>
    <property type="match status" value="1"/>
</dbReference>
<evidence type="ECO:0000256" key="3">
    <source>
        <dbReference type="SAM" id="MobiDB-lite"/>
    </source>
</evidence>
<dbReference type="InterPro" id="IPR033704">
    <property type="entry name" value="dUTPase_trimeric"/>
</dbReference>
<evidence type="ECO:0000313" key="5">
    <source>
        <dbReference type="EMBL" id="GGC91973.1"/>
    </source>
</evidence>
<sequence length="279" mass="30712">MILPNTVIKNLSPSAGGGLIHPFSDEQLRPSSYDLTVGDEYYIEEGNGALTVETQNLKKKQTLIIPPHAICFLLAAETINLPADVTAKVSLRMTHIYAGMMLTTQPPFDPGYSGKVIVMLHNFSSSPVCIKSGERIATIEFMRLESGVTNLRAHRSVNNLVEQLRQPLISSLRQIANSSKDAQDKVAWLSGQMVIFAALIVAILAIPGLLSYNALFDRLGDQTQRSNNMDVALDQYREELRLNKLETEKLRVQMTQLQSRSSSVASSPEAEKSITGETP</sequence>
<evidence type="ECO:0000256" key="1">
    <source>
        <dbReference type="ARBA" id="ARBA00022801"/>
    </source>
</evidence>
<evidence type="ECO:0008006" key="7">
    <source>
        <dbReference type="Google" id="ProtNLM"/>
    </source>
</evidence>
<keyword evidence="4" id="KW-1133">Transmembrane helix</keyword>
<dbReference type="InterPro" id="IPR011962">
    <property type="entry name" value="dCTP_deaminase"/>
</dbReference>
<keyword evidence="4" id="KW-0472">Membrane</keyword>
<dbReference type="Proteomes" id="UP000638188">
    <property type="component" value="Unassembled WGS sequence"/>
</dbReference>
<dbReference type="SUPFAM" id="SSF51283">
    <property type="entry name" value="dUTPase-like"/>
    <property type="match status" value="1"/>
</dbReference>
<evidence type="ECO:0000313" key="6">
    <source>
        <dbReference type="Proteomes" id="UP000638188"/>
    </source>
</evidence>
<proteinExistence type="predicted"/>
<dbReference type="EMBL" id="BMFF01000002">
    <property type="protein sequence ID" value="GGC91973.1"/>
    <property type="molecule type" value="Genomic_DNA"/>
</dbReference>
<dbReference type="Pfam" id="PF22769">
    <property type="entry name" value="DCD"/>
    <property type="match status" value="1"/>
</dbReference>
<dbReference type="Gene3D" id="2.70.40.10">
    <property type="match status" value="1"/>
</dbReference>
<evidence type="ECO:0000256" key="2">
    <source>
        <dbReference type="ARBA" id="ARBA00023080"/>
    </source>
</evidence>
<keyword evidence="2" id="KW-0546">Nucleotide metabolism</keyword>
<gene>
    <name evidence="5" type="ORF">GCM10007418_09480</name>
</gene>
<comment type="caution">
    <text evidence="5">The sequence shown here is derived from an EMBL/GenBank/DDBJ whole genome shotgun (WGS) entry which is preliminary data.</text>
</comment>
<keyword evidence="6" id="KW-1185">Reference proteome</keyword>
<feature type="transmembrane region" description="Helical" evidence="4">
    <location>
        <begin position="193"/>
        <end position="215"/>
    </location>
</feature>
<name>A0ABQ1P6U9_9GAMM</name>
<dbReference type="CDD" id="cd07557">
    <property type="entry name" value="trimeric_dUTPase"/>
    <property type="match status" value="1"/>
</dbReference>
<feature type="region of interest" description="Disordered" evidence="3">
    <location>
        <begin position="256"/>
        <end position="279"/>
    </location>
</feature>
<organism evidence="5 6">
    <name type="scientific">Halopseudomonas salina</name>
    <dbReference type="NCBI Taxonomy" id="1323744"/>
    <lineage>
        <taxon>Bacteria</taxon>
        <taxon>Pseudomonadati</taxon>
        <taxon>Pseudomonadota</taxon>
        <taxon>Gammaproteobacteria</taxon>
        <taxon>Pseudomonadales</taxon>
        <taxon>Pseudomonadaceae</taxon>
        <taxon>Halopseudomonas</taxon>
    </lineage>
</organism>
<protein>
    <recommendedName>
        <fullName evidence="7">Deoxycytidine triphosphate deaminase</fullName>
    </recommendedName>
</protein>
<feature type="compositionally biased region" description="Basic and acidic residues" evidence="3">
    <location>
        <begin position="269"/>
        <end position="279"/>
    </location>
</feature>
<dbReference type="PANTHER" id="PTHR42680:SF3">
    <property type="entry name" value="DCTP DEAMINASE"/>
    <property type="match status" value="1"/>
</dbReference>
<reference evidence="6" key="1">
    <citation type="journal article" date="2019" name="Int. J. Syst. Evol. Microbiol.">
        <title>The Global Catalogue of Microorganisms (GCM) 10K type strain sequencing project: providing services to taxonomists for standard genome sequencing and annotation.</title>
        <authorList>
            <consortium name="The Broad Institute Genomics Platform"/>
            <consortium name="The Broad Institute Genome Sequencing Center for Infectious Disease"/>
            <person name="Wu L."/>
            <person name="Ma J."/>
        </authorList>
    </citation>
    <scope>NUCLEOTIDE SEQUENCE [LARGE SCALE GENOMIC DNA]</scope>
    <source>
        <strain evidence="6">CGMCC 1.12482</strain>
    </source>
</reference>
<evidence type="ECO:0000256" key="4">
    <source>
        <dbReference type="SAM" id="Phobius"/>
    </source>
</evidence>